<dbReference type="OrthoDB" id="4538955at2759"/>
<evidence type="ECO:0000256" key="1">
    <source>
        <dbReference type="SAM" id="MobiDB-lite"/>
    </source>
</evidence>
<name>A0A8J9YL67_BRALA</name>
<protein>
    <submittedName>
        <fullName evidence="3">Hypp488 protein</fullName>
    </submittedName>
</protein>
<dbReference type="Gene3D" id="2.60.40.10">
    <property type="entry name" value="Immunoglobulins"/>
    <property type="match status" value="1"/>
</dbReference>
<gene>
    <name evidence="3" type="primary">Hypp488</name>
    <name evidence="3" type="ORF">BLAG_LOCUS1690</name>
</gene>
<feature type="transmembrane region" description="Helical" evidence="2">
    <location>
        <begin position="1013"/>
        <end position="1042"/>
    </location>
</feature>
<keyword evidence="4" id="KW-1185">Reference proteome</keyword>
<dbReference type="InterPro" id="IPR013783">
    <property type="entry name" value="Ig-like_fold"/>
</dbReference>
<feature type="compositionally biased region" description="Basic and acidic residues" evidence="1">
    <location>
        <begin position="15"/>
        <end position="167"/>
    </location>
</feature>
<evidence type="ECO:0000313" key="4">
    <source>
        <dbReference type="Proteomes" id="UP000838412"/>
    </source>
</evidence>
<evidence type="ECO:0000256" key="2">
    <source>
        <dbReference type="SAM" id="Phobius"/>
    </source>
</evidence>
<feature type="transmembrane region" description="Helical" evidence="2">
    <location>
        <begin position="955"/>
        <end position="975"/>
    </location>
</feature>
<sequence length="1334" mass="146991">MGNSAGAKSSPIYMEEPRGKVKEEPGDGKVKEEPREGKVKEEPREGKVKEEPGEGKVKEEPREGKVKEEPGEGKVKEEPREGKVKEEPGEGKIKEEPGEGKVKEEPREGKVKEEPRDGKNKEEPGEGKVKEEPREGKVKEEPRECKIKDSLPPSKDKTMKTEKKEKAQPTTVDNMLNLLDKLHRVYDVKVMSSHSADKEPPSAPDTITLKKTSGGMQQLKVGQHVMSTWNWDKSANKLIWEDGEHAGHIAFPHEESVRGYGTMSLGQTNFSVTATLRPVTYKCTISSNAGAYVKQEGSALKLIWDNSSDTWKDATWDDDVLSFTYGLEEQFFIGQKTYKITVNFEDLQTSVTYNPAEGDFSFVLTPEFQAVFQHENDVVPVPENPREDGKHVFPYLLQFTFNAEASTFTGAMLTKALDAATGEVYGVKAYVQEHEEHLLGAPRQIPLNGQELLNMSQFKKDDSGRWYDAFQQKSMNDFYTILQYYMDGDLRKKYMGMNNAPDLDPTIKQIADTNGSPSTEQQENGDDGIAKDWYKTLSVAYLAQALPNVWKSDDYAGKLNAIRAKKWLKTETSIASVFNAQSPELYKTHWLQDMPRMGQFLVDQMQNRARYASYIAQDKSSWIEEVESTVEDAANQASMLAIIESLTALGEQGKYWAYWFFRDVTQPSALSMLQMLSVGGAASLDGSAFSRQIQQNCAILGILDDSAVFQEQYVKIIQIFQLTNILPQLIDFSGDMTNYQYAVNEILTGFKEKYIDSTDPKMQEAAKEIQEKLNQKNLEDLLSQFQKMASQFTGDYNFVKLMTYVDNEYAKGSLYLLGKLVASAAVCGGIMLFYFGVKNWKSLDGAKKAQVVSDGILVFTGVAAGLVKRGVSLYEIFGTEAMEYKNVAKIAFEGECQESITRASNGFSKWILGKKGGEIEMGADAAAATEEAVVAGEEDMALVESLFGKNLDEFMATRFGASLAVLGLVFGSISLSKSKTKLEIAGNSMGVLASTMQICSTFGSWLIPEGAEIAGVECAAICSCLGALAVAAALVGVVLLIVELHKKTPSPLEDFAKNQANNAGLYMPHGADIDSFQSYQPTGQLEKEGISLQMNGSVDQYLQFNTDGSLSLTQATNGPDTVFFMTTDSFGRAKFIANLPNDDNTAIVSKYLTVDETGQLSGATQLTGDSVSQQQWVAECQGSVQRDADGHLKSASFKFYSLSMFKAQDKKYYLGGSGSVAETSEQDQPSWTVSMNSTKPVGLSMENVTLFTFQMDQKLTPTLLNPGSDPRTWHIRPDLPGFMQLDTATGAISQKAGVAPKITASNTYTLTVENDLGSASAKFIFKVGEYPDGA</sequence>
<feature type="transmembrane region" description="Helical" evidence="2">
    <location>
        <begin position="849"/>
        <end position="867"/>
    </location>
</feature>
<accession>A0A8J9YL67</accession>
<organism evidence="3 4">
    <name type="scientific">Branchiostoma lanceolatum</name>
    <name type="common">Common lancelet</name>
    <name type="synonym">Amphioxus lanceolatum</name>
    <dbReference type="NCBI Taxonomy" id="7740"/>
    <lineage>
        <taxon>Eukaryota</taxon>
        <taxon>Metazoa</taxon>
        <taxon>Chordata</taxon>
        <taxon>Cephalochordata</taxon>
        <taxon>Leptocardii</taxon>
        <taxon>Amphioxiformes</taxon>
        <taxon>Branchiostomatidae</taxon>
        <taxon>Branchiostoma</taxon>
    </lineage>
</organism>
<evidence type="ECO:0000313" key="3">
    <source>
        <dbReference type="EMBL" id="CAH1232669.1"/>
    </source>
</evidence>
<keyword evidence="2" id="KW-1133">Transmembrane helix</keyword>
<reference evidence="3" key="1">
    <citation type="submission" date="2022-01" db="EMBL/GenBank/DDBJ databases">
        <authorList>
            <person name="Braso-Vives M."/>
        </authorList>
    </citation>
    <scope>NUCLEOTIDE SEQUENCE</scope>
</reference>
<proteinExistence type="predicted"/>
<feature type="region of interest" description="Disordered" evidence="1">
    <location>
        <begin position="1"/>
        <end position="169"/>
    </location>
</feature>
<dbReference type="Proteomes" id="UP000838412">
    <property type="component" value="Chromosome 1"/>
</dbReference>
<dbReference type="EMBL" id="OV696686">
    <property type="protein sequence ID" value="CAH1232669.1"/>
    <property type="molecule type" value="Genomic_DNA"/>
</dbReference>
<feature type="transmembrane region" description="Helical" evidence="2">
    <location>
        <begin position="814"/>
        <end position="837"/>
    </location>
</feature>
<keyword evidence="2" id="KW-0812">Transmembrane</keyword>
<keyword evidence="2" id="KW-0472">Membrane</keyword>